<evidence type="ECO:0000313" key="4">
    <source>
        <dbReference type="Proteomes" id="UP001562354"/>
    </source>
</evidence>
<accession>A0ABR3PGG4</accession>
<dbReference type="InterPro" id="IPR013658">
    <property type="entry name" value="SGL"/>
</dbReference>
<evidence type="ECO:0000259" key="2">
    <source>
        <dbReference type="Pfam" id="PF08450"/>
    </source>
</evidence>
<dbReference type="SUPFAM" id="SSF63829">
    <property type="entry name" value="Calcium-dependent phosphotriesterase"/>
    <property type="match status" value="1"/>
</dbReference>
<dbReference type="Proteomes" id="UP001562354">
    <property type="component" value="Unassembled WGS sequence"/>
</dbReference>
<evidence type="ECO:0000313" key="3">
    <source>
        <dbReference type="EMBL" id="KAL1305220.1"/>
    </source>
</evidence>
<feature type="domain" description="SMP-30/Gluconolactonase/LRE-like region" evidence="2">
    <location>
        <begin position="20"/>
        <end position="274"/>
    </location>
</feature>
<dbReference type="Gene3D" id="2.120.10.30">
    <property type="entry name" value="TolB, C-terminal domain"/>
    <property type="match status" value="1"/>
</dbReference>
<dbReference type="Pfam" id="PF08450">
    <property type="entry name" value="SGL"/>
    <property type="match status" value="1"/>
</dbReference>
<dbReference type="PRINTS" id="PR01790">
    <property type="entry name" value="SMP30FAMILY"/>
</dbReference>
<comment type="caution">
    <text evidence="3">The sequence shown here is derived from an EMBL/GenBank/DDBJ whole genome shotgun (WGS) entry which is preliminary data.</text>
</comment>
<gene>
    <name evidence="3" type="ORF">AAFC00_002138</name>
</gene>
<dbReference type="GeneID" id="95975840"/>
<dbReference type="InterPro" id="IPR005511">
    <property type="entry name" value="SMP-30"/>
</dbReference>
<evidence type="ECO:0000256" key="1">
    <source>
        <dbReference type="ARBA" id="ARBA00008853"/>
    </source>
</evidence>
<keyword evidence="4" id="KW-1185">Reference proteome</keyword>
<dbReference type="EMBL" id="JBFMKM010000007">
    <property type="protein sequence ID" value="KAL1305220.1"/>
    <property type="molecule type" value="Genomic_DNA"/>
</dbReference>
<reference evidence="3 4" key="1">
    <citation type="submission" date="2024-07" db="EMBL/GenBank/DDBJ databases">
        <title>Draft sequence of the Neodothiora populina.</title>
        <authorList>
            <person name="Drown D.D."/>
            <person name="Schuette U.S."/>
            <person name="Buechlein A.B."/>
            <person name="Rusch D.R."/>
            <person name="Winton L.W."/>
            <person name="Adams G.A."/>
        </authorList>
    </citation>
    <scope>NUCLEOTIDE SEQUENCE [LARGE SCALE GENOMIC DNA]</scope>
    <source>
        <strain evidence="3 4">CPC 39397</strain>
    </source>
</reference>
<comment type="similarity">
    <text evidence="1">Belongs to the SMP-30/CGR1 family.</text>
</comment>
<name>A0ABR3PGG4_9PEZI</name>
<organism evidence="3 4">
    <name type="scientific">Neodothiora populina</name>
    <dbReference type="NCBI Taxonomy" id="2781224"/>
    <lineage>
        <taxon>Eukaryota</taxon>
        <taxon>Fungi</taxon>
        <taxon>Dikarya</taxon>
        <taxon>Ascomycota</taxon>
        <taxon>Pezizomycotina</taxon>
        <taxon>Dothideomycetes</taxon>
        <taxon>Dothideomycetidae</taxon>
        <taxon>Dothideales</taxon>
        <taxon>Dothioraceae</taxon>
        <taxon>Neodothiora</taxon>
    </lineage>
</organism>
<dbReference type="PANTHER" id="PTHR10907:SF47">
    <property type="entry name" value="REGUCALCIN"/>
    <property type="match status" value="1"/>
</dbReference>
<dbReference type="InterPro" id="IPR011042">
    <property type="entry name" value="6-blade_b-propeller_TolB-like"/>
</dbReference>
<proteinExistence type="inferred from homology"/>
<protein>
    <recommendedName>
        <fullName evidence="2">SMP-30/Gluconolactonase/LRE-like region domain-containing protein</fullName>
    </recommendedName>
</protein>
<dbReference type="PANTHER" id="PTHR10907">
    <property type="entry name" value="REGUCALCIN"/>
    <property type="match status" value="1"/>
</dbReference>
<sequence>MPEIKRYKVTEPWLKTDCGLGEAPFWDKESNTLRFFDIIKQKMHTVDLNIGPSSHKVFDLPISVGTTANIEGNDDEFVFGGKSGYGIMNKKTAEWRYIKKMWDTEEVQQNKEHRMRSNDGAVDSQGRYFVGTMNDPLIHEPSPEGVLFRLDSDLSLHRIIEPVTIPNGISWTPDGKSVYFTDSPTTEIKKYPYDAATGKIDVSAAKPFFKCPIEGGVPDGHCQDAEGCFWIAMHGTWKVVRLNPDGEIIAEIELPTRCVTCPGIAGQDLYITTAADEEPEKYPESTKLQGATFKVPIGVSGCPLNKFRMTTIA</sequence>
<dbReference type="RefSeq" id="XP_069201493.1">
    <property type="nucleotide sequence ID" value="XM_069341420.1"/>
</dbReference>